<dbReference type="Proteomes" id="UP000280197">
    <property type="component" value="Chromosome"/>
</dbReference>
<protein>
    <submittedName>
        <fullName evidence="2">Uncharacterized protein</fullName>
    </submittedName>
</protein>
<proteinExistence type="predicted"/>
<feature type="compositionally biased region" description="Pro residues" evidence="1">
    <location>
        <begin position="114"/>
        <end position="124"/>
    </location>
</feature>
<sequence length="124" mass="13462">MESAEILVVSIGSDPCEGDAKSEVKDEARWPVVARLPPSITVFRADATHLPELSAHGRLALARSPQGEITSSGDDTLLHQLDETARLFVEAWKTGPRNKSSRPGDGRNWGDPEFQPPDHNPNGV</sequence>
<dbReference type="AlphaFoldDB" id="A0A3S9HSH9"/>
<dbReference type="RefSeq" id="WP_126269410.1">
    <property type="nucleotide sequence ID" value="NZ_CP034463.1"/>
</dbReference>
<keyword evidence="3" id="KW-1185">Reference proteome</keyword>
<dbReference type="EMBL" id="CP034463">
    <property type="protein sequence ID" value="AZP15024.1"/>
    <property type="molecule type" value="Genomic_DNA"/>
</dbReference>
<dbReference type="KEGG" id="saqu:EJC51_02040"/>
<evidence type="ECO:0000313" key="3">
    <source>
        <dbReference type="Proteomes" id="UP000280197"/>
    </source>
</evidence>
<gene>
    <name evidence="2" type="ORF">EJC51_02040</name>
</gene>
<name>A0A3S9HSH9_9ACTN</name>
<evidence type="ECO:0000313" key="2">
    <source>
        <dbReference type="EMBL" id="AZP15024.1"/>
    </source>
</evidence>
<accession>A0A3S9HSH9</accession>
<evidence type="ECO:0000256" key="1">
    <source>
        <dbReference type="SAM" id="MobiDB-lite"/>
    </source>
</evidence>
<feature type="region of interest" description="Disordered" evidence="1">
    <location>
        <begin position="92"/>
        <end position="124"/>
    </location>
</feature>
<organism evidence="2 3">
    <name type="scientific">Streptomyces aquilus</name>
    <dbReference type="NCBI Taxonomy" id="2548456"/>
    <lineage>
        <taxon>Bacteria</taxon>
        <taxon>Bacillati</taxon>
        <taxon>Actinomycetota</taxon>
        <taxon>Actinomycetes</taxon>
        <taxon>Kitasatosporales</taxon>
        <taxon>Streptomycetaceae</taxon>
        <taxon>Streptomyces</taxon>
    </lineage>
</organism>
<reference evidence="2 3" key="1">
    <citation type="submission" date="2018-12" db="EMBL/GenBank/DDBJ databases">
        <authorList>
            <person name="Li K."/>
        </authorList>
    </citation>
    <scope>NUCLEOTIDE SEQUENCE [LARGE SCALE GENOMIC DNA]</scope>
    <source>
        <strain evidence="3">CR22</strain>
    </source>
</reference>